<dbReference type="RefSeq" id="WP_034638563.1">
    <property type="nucleotide sequence ID" value="NZ_CBCSJC010000042.1"/>
</dbReference>
<keyword evidence="2" id="KW-1185">Reference proteome</keyword>
<dbReference type="InterPro" id="IPR036390">
    <property type="entry name" value="WH_DNA-bd_sf"/>
</dbReference>
<dbReference type="AlphaFoldDB" id="A0A073JZW6"/>
<dbReference type="EMBL" id="JOTN01000006">
    <property type="protein sequence ID" value="KEK19747.1"/>
    <property type="molecule type" value="Genomic_DNA"/>
</dbReference>
<reference evidence="1 2" key="1">
    <citation type="submission" date="2014-06" db="EMBL/GenBank/DDBJ databases">
        <title>Draft genome sequence of Bacillus manliponensis JCM 15802 (MCCC 1A00708).</title>
        <authorList>
            <person name="Lai Q."/>
            <person name="Liu Y."/>
            <person name="Shao Z."/>
        </authorList>
    </citation>
    <scope>NUCLEOTIDE SEQUENCE [LARGE SCALE GENOMIC DNA]</scope>
    <source>
        <strain evidence="1 2">JCM 15802</strain>
    </source>
</reference>
<dbReference type="SUPFAM" id="SSF46785">
    <property type="entry name" value="Winged helix' DNA-binding domain"/>
    <property type="match status" value="1"/>
</dbReference>
<gene>
    <name evidence="1" type="ORF">BAMA_21130</name>
</gene>
<sequence length="77" mass="8943">MKNIDYILESDEALKPSERLILLLLEKHYVLYTNDLLALSNLSYKTLNDALVNLVAKQYIRKDRGEGRNQNRYSLAS</sequence>
<proteinExistence type="predicted"/>
<evidence type="ECO:0008006" key="3">
    <source>
        <dbReference type="Google" id="ProtNLM"/>
    </source>
</evidence>
<evidence type="ECO:0000313" key="2">
    <source>
        <dbReference type="Proteomes" id="UP000027822"/>
    </source>
</evidence>
<organism evidence="1 2">
    <name type="scientific">Bacillus manliponensis</name>
    <dbReference type="NCBI Taxonomy" id="574376"/>
    <lineage>
        <taxon>Bacteria</taxon>
        <taxon>Bacillati</taxon>
        <taxon>Bacillota</taxon>
        <taxon>Bacilli</taxon>
        <taxon>Bacillales</taxon>
        <taxon>Bacillaceae</taxon>
        <taxon>Bacillus</taxon>
        <taxon>Bacillus cereus group</taxon>
    </lineage>
</organism>
<comment type="caution">
    <text evidence="1">The sequence shown here is derived from an EMBL/GenBank/DDBJ whole genome shotgun (WGS) entry which is preliminary data.</text>
</comment>
<evidence type="ECO:0000313" key="1">
    <source>
        <dbReference type="EMBL" id="KEK19747.1"/>
    </source>
</evidence>
<dbReference type="OrthoDB" id="2891733at2"/>
<accession>A0A073JZW6</accession>
<dbReference type="Proteomes" id="UP000027822">
    <property type="component" value="Unassembled WGS sequence"/>
</dbReference>
<protein>
    <recommendedName>
        <fullName evidence="3">MarR family transcriptional regulator</fullName>
    </recommendedName>
</protein>
<name>A0A073JZW6_9BACI</name>